<dbReference type="Proteomes" id="UP001177003">
    <property type="component" value="Chromosome 4"/>
</dbReference>
<evidence type="ECO:0000256" key="1">
    <source>
        <dbReference type="SAM" id="MobiDB-lite"/>
    </source>
</evidence>
<evidence type="ECO:0000313" key="2">
    <source>
        <dbReference type="EMBL" id="CAI9279283.1"/>
    </source>
</evidence>
<dbReference type="AlphaFoldDB" id="A0AA36E1Y2"/>
<organism evidence="2 3">
    <name type="scientific">Lactuca saligna</name>
    <name type="common">Willowleaf lettuce</name>
    <dbReference type="NCBI Taxonomy" id="75948"/>
    <lineage>
        <taxon>Eukaryota</taxon>
        <taxon>Viridiplantae</taxon>
        <taxon>Streptophyta</taxon>
        <taxon>Embryophyta</taxon>
        <taxon>Tracheophyta</taxon>
        <taxon>Spermatophyta</taxon>
        <taxon>Magnoliopsida</taxon>
        <taxon>eudicotyledons</taxon>
        <taxon>Gunneridae</taxon>
        <taxon>Pentapetalae</taxon>
        <taxon>asterids</taxon>
        <taxon>campanulids</taxon>
        <taxon>Asterales</taxon>
        <taxon>Asteraceae</taxon>
        <taxon>Cichorioideae</taxon>
        <taxon>Cichorieae</taxon>
        <taxon>Lactucinae</taxon>
        <taxon>Lactuca</taxon>
    </lineage>
</organism>
<feature type="region of interest" description="Disordered" evidence="1">
    <location>
        <begin position="1"/>
        <end position="77"/>
    </location>
</feature>
<feature type="compositionally biased region" description="Basic residues" evidence="1">
    <location>
        <begin position="167"/>
        <end position="176"/>
    </location>
</feature>
<accession>A0AA36E1Y2</accession>
<name>A0AA36E1Y2_LACSI</name>
<protein>
    <submittedName>
        <fullName evidence="2">Uncharacterized protein</fullName>
    </submittedName>
</protein>
<dbReference type="EMBL" id="OX465080">
    <property type="protein sequence ID" value="CAI9279283.1"/>
    <property type="molecule type" value="Genomic_DNA"/>
</dbReference>
<feature type="compositionally biased region" description="Basic residues" evidence="1">
    <location>
        <begin position="1"/>
        <end position="16"/>
    </location>
</feature>
<sequence>MKSTHKRKSSSQKLVRKPQITHQGVLIRGVPASVSPGSKKRVAEDMAKQLSQPKKKKLKKTRKLVLSTESTDEDERIPETLEFTPIVTSSIPETNVIKTPEVSIAKSIFEEVRTSGIPSHVSDTDANVNMGEGGSKDGTQGIFLPREEKKLKKSKKVVPTSPEPKKKGSKTSKSSKKQTENVEVTIDETNVVEPMVDETQENVIIPSKTGMFRRIKMKSTHKRKSSSQKLVRKPQITHQGILIRGVPAPVSLGSKKRVAEDMAKQSSQPKKKKLKKTRKLVLSTESTDEDERIPETLEFTPIVTSSIPETNVIKTPEVSIAKSIFEEPGCVFTAREYLVFLTSWHNLGDHDPILVITAQESLQIMKNQG</sequence>
<reference evidence="2" key="1">
    <citation type="submission" date="2023-04" db="EMBL/GenBank/DDBJ databases">
        <authorList>
            <person name="Vijverberg K."/>
            <person name="Xiong W."/>
            <person name="Schranz E."/>
        </authorList>
    </citation>
    <scope>NUCLEOTIDE SEQUENCE</scope>
</reference>
<proteinExistence type="predicted"/>
<gene>
    <name evidence="2" type="ORF">LSALG_LOCUS19094</name>
</gene>
<evidence type="ECO:0000313" key="3">
    <source>
        <dbReference type="Proteomes" id="UP001177003"/>
    </source>
</evidence>
<keyword evidence="3" id="KW-1185">Reference proteome</keyword>
<feature type="compositionally biased region" description="Basic residues" evidence="1">
    <location>
        <begin position="53"/>
        <end position="63"/>
    </location>
</feature>
<feature type="region of interest" description="Disordered" evidence="1">
    <location>
        <begin position="118"/>
        <end position="182"/>
    </location>
</feature>